<evidence type="ECO:0000313" key="2">
    <source>
        <dbReference type="Proteomes" id="UP001224682"/>
    </source>
</evidence>
<dbReference type="EMBL" id="JAUSUI010000005">
    <property type="protein sequence ID" value="MDQ0303804.1"/>
    <property type="molecule type" value="Genomic_DNA"/>
</dbReference>
<name>A0ABU0BH51_9HYPH</name>
<evidence type="ECO:0000313" key="1">
    <source>
        <dbReference type="EMBL" id="MDQ0303804.1"/>
    </source>
</evidence>
<protein>
    <submittedName>
        <fullName evidence="1">Uncharacterized protein</fullName>
    </submittedName>
</protein>
<proteinExistence type="predicted"/>
<gene>
    <name evidence="1" type="ORF">J2S75_002838</name>
</gene>
<dbReference type="Proteomes" id="UP001224682">
    <property type="component" value="Unassembled WGS sequence"/>
</dbReference>
<keyword evidence="2" id="KW-1185">Reference proteome</keyword>
<reference evidence="1 2" key="1">
    <citation type="submission" date="2023-07" db="EMBL/GenBank/DDBJ databases">
        <title>Genomic Encyclopedia of Type Strains, Phase IV (KMG-IV): sequencing the most valuable type-strain genomes for metagenomic binning, comparative biology and taxonomic classification.</title>
        <authorList>
            <person name="Goeker M."/>
        </authorList>
    </citation>
    <scope>NUCLEOTIDE SEQUENCE [LARGE SCALE GENOMIC DNA]</scope>
    <source>
        <strain evidence="1 2">DSM 2457</strain>
    </source>
</reference>
<sequence length="112" mass="11807">MATRAELIRRTLDKLVVVGVGEVASADDIATVSGYVDDALTYLSARGVYFGGGVDDLADAGMNHLAEICRNFAAAAYSQAYSEDAVITAENHLRELSPGDGAGTETIKALYY</sequence>
<comment type="caution">
    <text evidence="1">The sequence shown here is derived from an EMBL/GenBank/DDBJ whole genome shotgun (WGS) entry which is preliminary data.</text>
</comment>
<dbReference type="RefSeq" id="WP_307020505.1">
    <property type="nucleotide sequence ID" value="NZ_JAUSUI010000005.1"/>
</dbReference>
<accession>A0ABU0BH51</accession>
<organism evidence="1 2">
    <name type="scientific">Ancylobacter polymorphus</name>
    <dbReference type="NCBI Taxonomy" id="223390"/>
    <lineage>
        <taxon>Bacteria</taxon>
        <taxon>Pseudomonadati</taxon>
        <taxon>Pseudomonadota</taxon>
        <taxon>Alphaproteobacteria</taxon>
        <taxon>Hyphomicrobiales</taxon>
        <taxon>Xanthobacteraceae</taxon>
        <taxon>Ancylobacter</taxon>
    </lineage>
</organism>